<dbReference type="PROSITE" id="PS50294">
    <property type="entry name" value="WD_REPEATS_REGION"/>
    <property type="match status" value="1"/>
</dbReference>
<dbReference type="InterPro" id="IPR001680">
    <property type="entry name" value="WD40_rpt"/>
</dbReference>
<feature type="repeat" description="WD" evidence="6">
    <location>
        <begin position="56"/>
        <end position="96"/>
    </location>
</feature>
<keyword evidence="4" id="KW-0539">Nucleus</keyword>
<evidence type="ECO:0000256" key="3">
    <source>
        <dbReference type="ARBA" id="ARBA00022737"/>
    </source>
</evidence>
<evidence type="ECO:0000256" key="4">
    <source>
        <dbReference type="ARBA" id="ARBA00023242"/>
    </source>
</evidence>
<dbReference type="GO" id="GO:0000118">
    <property type="term" value="C:histone deacetylase complex"/>
    <property type="evidence" value="ECO:0007669"/>
    <property type="project" value="TreeGrafter"/>
</dbReference>
<dbReference type="GO" id="GO:0006357">
    <property type="term" value="P:regulation of transcription by RNA polymerase II"/>
    <property type="evidence" value="ECO:0007669"/>
    <property type="project" value="TreeGrafter"/>
</dbReference>
<sequence>MSSQARYTTPIICGDNTVHTVVRIEIPSTNGDEGTTSENMEVDNSVEIPLNKATILRGHQSEVFICAWNTITYLASGSGDSTARIWNMNNSTTSLNQLVLRHCIQKGGTERFPVTKMSLP</sequence>
<dbReference type="InterPro" id="IPR036322">
    <property type="entry name" value="WD40_repeat_dom_sf"/>
</dbReference>
<dbReference type="PANTHER" id="PTHR22846:SF2">
    <property type="entry name" value="F-BOX-LIKE_WD REPEAT-CONTAINING PROTEIN EBI"/>
    <property type="match status" value="1"/>
</dbReference>
<reference evidence="7 8" key="1">
    <citation type="submission" date="2023-03" db="EMBL/GenBank/DDBJ databases">
        <title>High-quality genome of Scylla paramamosain provides insights in environmental adaptation.</title>
        <authorList>
            <person name="Zhang L."/>
        </authorList>
    </citation>
    <scope>NUCLEOTIDE SEQUENCE [LARGE SCALE GENOMIC DNA]</scope>
    <source>
        <strain evidence="7">LZ_2023a</strain>
        <tissue evidence="7">Muscle</tissue>
    </source>
</reference>
<evidence type="ECO:0000256" key="5">
    <source>
        <dbReference type="ARBA" id="ARBA00025741"/>
    </source>
</evidence>
<dbReference type="Gene3D" id="2.130.10.10">
    <property type="entry name" value="YVTN repeat-like/Quinoprotein amine dehydrogenase"/>
    <property type="match status" value="1"/>
</dbReference>
<dbReference type="PANTHER" id="PTHR22846">
    <property type="entry name" value="WD40 REPEAT PROTEIN"/>
    <property type="match status" value="1"/>
</dbReference>
<comment type="caution">
    <text evidence="7">The sequence shown here is derived from an EMBL/GenBank/DDBJ whole genome shotgun (WGS) entry which is preliminary data.</text>
</comment>
<keyword evidence="3" id="KW-0677">Repeat</keyword>
<evidence type="ECO:0000256" key="2">
    <source>
        <dbReference type="ARBA" id="ARBA00022574"/>
    </source>
</evidence>
<dbReference type="InterPro" id="IPR019775">
    <property type="entry name" value="WD40_repeat_CS"/>
</dbReference>
<protein>
    <submittedName>
        <fullName evidence="7">Uncharacterized protein</fullName>
    </submittedName>
</protein>
<dbReference type="SMART" id="SM00320">
    <property type="entry name" value="WD40"/>
    <property type="match status" value="1"/>
</dbReference>
<dbReference type="GO" id="GO:0003714">
    <property type="term" value="F:transcription corepressor activity"/>
    <property type="evidence" value="ECO:0007669"/>
    <property type="project" value="InterPro"/>
</dbReference>
<comment type="subcellular location">
    <subcellularLocation>
        <location evidence="1">Nucleus</location>
    </subcellularLocation>
</comment>
<dbReference type="EMBL" id="JARAKH010000029">
    <property type="protein sequence ID" value="KAK8388207.1"/>
    <property type="molecule type" value="Genomic_DNA"/>
</dbReference>
<dbReference type="Proteomes" id="UP001487740">
    <property type="component" value="Unassembled WGS sequence"/>
</dbReference>
<evidence type="ECO:0000313" key="8">
    <source>
        <dbReference type="Proteomes" id="UP001487740"/>
    </source>
</evidence>
<evidence type="ECO:0000313" key="7">
    <source>
        <dbReference type="EMBL" id="KAK8388207.1"/>
    </source>
</evidence>
<keyword evidence="8" id="KW-1185">Reference proteome</keyword>
<accession>A0AAW0TNG5</accession>
<keyword evidence="2 6" id="KW-0853">WD repeat</keyword>
<dbReference type="AlphaFoldDB" id="A0AAW0TNG5"/>
<dbReference type="PROSITE" id="PS50082">
    <property type="entry name" value="WD_REPEATS_2"/>
    <property type="match status" value="1"/>
</dbReference>
<evidence type="ECO:0000256" key="6">
    <source>
        <dbReference type="PROSITE-ProRule" id="PRU00221"/>
    </source>
</evidence>
<evidence type="ECO:0000256" key="1">
    <source>
        <dbReference type="ARBA" id="ARBA00004123"/>
    </source>
</evidence>
<dbReference type="InterPro" id="IPR015943">
    <property type="entry name" value="WD40/YVTN_repeat-like_dom_sf"/>
</dbReference>
<dbReference type="InterPro" id="IPR045183">
    <property type="entry name" value="Ebi-like"/>
</dbReference>
<proteinExistence type="inferred from homology"/>
<organism evidence="7 8">
    <name type="scientific">Scylla paramamosain</name>
    <name type="common">Mud crab</name>
    <dbReference type="NCBI Taxonomy" id="85552"/>
    <lineage>
        <taxon>Eukaryota</taxon>
        <taxon>Metazoa</taxon>
        <taxon>Ecdysozoa</taxon>
        <taxon>Arthropoda</taxon>
        <taxon>Crustacea</taxon>
        <taxon>Multicrustacea</taxon>
        <taxon>Malacostraca</taxon>
        <taxon>Eumalacostraca</taxon>
        <taxon>Eucarida</taxon>
        <taxon>Decapoda</taxon>
        <taxon>Pleocyemata</taxon>
        <taxon>Brachyura</taxon>
        <taxon>Eubrachyura</taxon>
        <taxon>Portunoidea</taxon>
        <taxon>Portunidae</taxon>
        <taxon>Portuninae</taxon>
        <taxon>Scylla</taxon>
    </lineage>
</organism>
<comment type="similarity">
    <text evidence="5">Belongs to the WD repeat EBI family.</text>
</comment>
<dbReference type="PROSITE" id="PS00678">
    <property type="entry name" value="WD_REPEATS_1"/>
    <property type="match status" value="1"/>
</dbReference>
<gene>
    <name evidence="7" type="ORF">O3P69_020236</name>
</gene>
<dbReference type="SUPFAM" id="SSF50978">
    <property type="entry name" value="WD40 repeat-like"/>
    <property type="match status" value="1"/>
</dbReference>
<name>A0AAW0TNG5_SCYPA</name>